<feature type="transmembrane region" description="Helical" evidence="2">
    <location>
        <begin position="43"/>
        <end position="62"/>
    </location>
</feature>
<organism evidence="3 4">
    <name type="scientific">Eumeta variegata</name>
    <name type="common">Bagworm moth</name>
    <name type="synonym">Eumeta japonica</name>
    <dbReference type="NCBI Taxonomy" id="151549"/>
    <lineage>
        <taxon>Eukaryota</taxon>
        <taxon>Metazoa</taxon>
        <taxon>Ecdysozoa</taxon>
        <taxon>Arthropoda</taxon>
        <taxon>Hexapoda</taxon>
        <taxon>Insecta</taxon>
        <taxon>Pterygota</taxon>
        <taxon>Neoptera</taxon>
        <taxon>Endopterygota</taxon>
        <taxon>Lepidoptera</taxon>
        <taxon>Glossata</taxon>
        <taxon>Ditrysia</taxon>
        <taxon>Tineoidea</taxon>
        <taxon>Psychidae</taxon>
        <taxon>Oiketicinae</taxon>
        <taxon>Eumeta</taxon>
    </lineage>
</organism>
<keyword evidence="4" id="KW-1185">Reference proteome</keyword>
<comment type="caution">
    <text evidence="3">The sequence shown here is derived from an EMBL/GenBank/DDBJ whole genome shotgun (WGS) entry which is preliminary data.</text>
</comment>
<feature type="compositionally biased region" description="Acidic residues" evidence="1">
    <location>
        <begin position="102"/>
        <end position="113"/>
    </location>
</feature>
<protein>
    <submittedName>
        <fullName evidence="3">Uncharacterized protein</fullName>
    </submittedName>
</protein>
<keyword evidence="2" id="KW-0472">Membrane</keyword>
<feature type="compositionally biased region" description="Basic and acidic residues" evidence="1">
    <location>
        <begin position="114"/>
        <end position="146"/>
    </location>
</feature>
<evidence type="ECO:0000313" key="3">
    <source>
        <dbReference type="EMBL" id="GBP89109.1"/>
    </source>
</evidence>
<evidence type="ECO:0000256" key="1">
    <source>
        <dbReference type="SAM" id="MobiDB-lite"/>
    </source>
</evidence>
<proteinExistence type="predicted"/>
<feature type="compositionally biased region" description="Polar residues" evidence="1">
    <location>
        <begin position="86"/>
        <end position="101"/>
    </location>
</feature>
<dbReference type="Proteomes" id="UP000299102">
    <property type="component" value="Unassembled WGS sequence"/>
</dbReference>
<dbReference type="OrthoDB" id="2127281at2759"/>
<gene>
    <name evidence="3" type="ORF">EVAR_64377_1</name>
</gene>
<accession>A0A4C1ZQB6</accession>
<reference evidence="3 4" key="1">
    <citation type="journal article" date="2019" name="Commun. Biol.">
        <title>The bagworm genome reveals a unique fibroin gene that provides high tensile strength.</title>
        <authorList>
            <person name="Kono N."/>
            <person name="Nakamura H."/>
            <person name="Ohtoshi R."/>
            <person name="Tomita M."/>
            <person name="Numata K."/>
            <person name="Arakawa K."/>
        </authorList>
    </citation>
    <scope>NUCLEOTIDE SEQUENCE [LARGE SCALE GENOMIC DNA]</scope>
</reference>
<keyword evidence="2" id="KW-0812">Transmembrane</keyword>
<dbReference type="EMBL" id="BGZK01001975">
    <property type="protein sequence ID" value="GBP89109.1"/>
    <property type="molecule type" value="Genomic_DNA"/>
</dbReference>
<evidence type="ECO:0000256" key="2">
    <source>
        <dbReference type="SAM" id="Phobius"/>
    </source>
</evidence>
<evidence type="ECO:0000313" key="4">
    <source>
        <dbReference type="Proteomes" id="UP000299102"/>
    </source>
</evidence>
<name>A0A4C1ZQB6_EUMVA</name>
<sequence length="199" mass="22130">MMSSLSVRRLRAAGDPPMMNLAQREAAMRNYIKIMRRHRRHRFLTYSVLIIAYSIFQSILSVTTTTTVNPKSTIINDDESTKKGTDTSASSEAPIINSNSDSDGENTVEDEETDAGKDMADGDKEKSNQKGSEEANEKEKKIQKDAEFNAVVGSVAVGKQYENVNLLNPALNLQSETTSQNEYRPKRVCTPPAIEQVRI</sequence>
<keyword evidence="2" id="KW-1133">Transmembrane helix</keyword>
<dbReference type="AlphaFoldDB" id="A0A4C1ZQB6"/>
<feature type="region of interest" description="Disordered" evidence="1">
    <location>
        <begin position="70"/>
        <end position="146"/>
    </location>
</feature>